<dbReference type="OrthoDB" id="9788394at2"/>
<name>H1YH93_9SPHI</name>
<feature type="domain" description="MobA-like NTP transferase" evidence="2">
    <location>
        <begin position="7"/>
        <end position="147"/>
    </location>
</feature>
<evidence type="ECO:0000313" key="3">
    <source>
        <dbReference type="EMBL" id="EHQ24595.1"/>
    </source>
</evidence>
<evidence type="ECO:0000256" key="1">
    <source>
        <dbReference type="ARBA" id="ARBA00022679"/>
    </source>
</evidence>
<reference evidence="3" key="1">
    <citation type="submission" date="2011-09" db="EMBL/GenBank/DDBJ databases">
        <title>The permanent draft genome of Mucilaginibacter paludis DSM 18603.</title>
        <authorList>
            <consortium name="US DOE Joint Genome Institute (JGI-PGF)"/>
            <person name="Lucas S."/>
            <person name="Han J."/>
            <person name="Lapidus A."/>
            <person name="Bruce D."/>
            <person name="Goodwin L."/>
            <person name="Pitluck S."/>
            <person name="Peters L."/>
            <person name="Kyrpides N."/>
            <person name="Mavromatis K."/>
            <person name="Ivanova N."/>
            <person name="Mikhailova N."/>
            <person name="Held B."/>
            <person name="Detter J.C."/>
            <person name="Tapia R."/>
            <person name="Han C."/>
            <person name="Land M."/>
            <person name="Hauser L."/>
            <person name="Markowitz V."/>
            <person name="Cheng J.-F."/>
            <person name="Hugenholtz P."/>
            <person name="Woyke T."/>
            <person name="Wu D."/>
            <person name="Tindall B."/>
            <person name="Brambilla E."/>
            <person name="Klenk H.-P."/>
            <person name="Eisen J.A."/>
        </authorList>
    </citation>
    <scope>NUCLEOTIDE SEQUENCE [LARGE SCALE GENOMIC DNA]</scope>
    <source>
        <strain evidence="3">DSM 18603</strain>
    </source>
</reference>
<dbReference type="InterPro" id="IPR029044">
    <property type="entry name" value="Nucleotide-diphossugar_trans"/>
</dbReference>
<sequence length="190" mass="21063">MKQLLGVAMCGGQSRRMGTDKGLIMRGGMAWAQIVTSKLSNLQIPVVISINPSQYSNYKQLFDPGSLIMDTLTLQGPLNGLLSVHQARPDADMIVLACDMIDMKVVVLQNLIQRYRNEPGFDYYAYHNDHFFEPLCAIYTCAALKALNLKFDSGGATNFSLQNILINGNTKQLPVDDSESFNNNNEHLTS</sequence>
<dbReference type="GO" id="GO:0016779">
    <property type="term" value="F:nucleotidyltransferase activity"/>
    <property type="evidence" value="ECO:0007669"/>
    <property type="project" value="UniProtKB-KW"/>
</dbReference>
<keyword evidence="3" id="KW-0548">Nucleotidyltransferase</keyword>
<dbReference type="AlphaFoldDB" id="H1YH93"/>
<dbReference type="SUPFAM" id="SSF53448">
    <property type="entry name" value="Nucleotide-diphospho-sugar transferases"/>
    <property type="match status" value="1"/>
</dbReference>
<evidence type="ECO:0000259" key="2">
    <source>
        <dbReference type="Pfam" id="PF12804"/>
    </source>
</evidence>
<dbReference type="HOGENOM" id="CLU_055597_2_2_10"/>
<dbReference type="Gene3D" id="3.90.550.10">
    <property type="entry name" value="Spore Coat Polysaccharide Biosynthesis Protein SpsA, Chain A"/>
    <property type="match status" value="1"/>
</dbReference>
<dbReference type="STRING" id="714943.Mucpa_0401"/>
<dbReference type="PANTHER" id="PTHR19136:SF81">
    <property type="entry name" value="MOLYBDENUM COFACTOR GUANYLYLTRANSFERASE"/>
    <property type="match status" value="1"/>
</dbReference>
<dbReference type="eggNOG" id="COG0746">
    <property type="taxonomic scope" value="Bacteria"/>
</dbReference>
<keyword evidence="1" id="KW-0808">Transferase</keyword>
<dbReference type="Proteomes" id="UP000002774">
    <property type="component" value="Chromosome"/>
</dbReference>
<gene>
    <name evidence="3" type="ORF">Mucpa_0401</name>
</gene>
<evidence type="ECO:0000313" key="4">
    <source>
        <dbReference type="Proteomes" id="UP000002774"/>
    </source>
</evidence>
<dbReference type="Pfam" id="PF12804">
    <property type="entry name" value="NTP_transf_3"/>
    <property type="match status" value="1"/>
</dbReference>
<dbReference type="RefSeq" id="WP_008504140.1">
    <property type="nucleotide sequence ID" value="NZ_CM001403.1"/>
</dbReference>
<dbReference type="EMBL" id="CM001403">
    <property type="protein sequence ID" value="EHQ24595.1"/>
    <property type="molecule type" value="Genomic_DNA"/>
</dbReference>
<proteinExistence type="predicted"/>
<keyword evidence="4" id="KW-1185">Reference proteome</keyword>
<protein>
    <submittedName>
        <fullName evidence="3">Molybdenum cofactor guanylyltransferase</fullName>
    </submittedName>
</protein>
<accession>H1YH93</accession>
<organism evidence="3 4">
    <name type="scientific">Mucilaginibacter paludis DSM 18603</name>
    <dbReference type="NCBI Taxonomy" id="714943"/>
    <lineage>
        <taxon>Bacteria</taxon>
        <taxon>Pseudomonadati</taxon>
        <taxon>Bacteroidota</taxon>
        <taxon>Sphingobacteriia</taxon>
        <taxon>Sphingobacteriales</taxon>
        <taxon>Sphingobacteriaceae</taxon>
        <taxon>Mucilaginibacter</taxon>
    </lineage>
</organism>
<dbReference type="InterPro" id="IPR025877">
    <property type="entry name" value="MobA-like_NTP_Trfase"/>
</dbReference>
<dbReference type="PANTHER" id="PTHR19136">
    <property type="entry name" value="MOLYBDENUM COFACTOR GUANYLYLTRANSFERASE"/>
    <property type="match status" value="1"/>
</dbReference>